<keyword evidence="12" id="KW-0256">Endoplasmic reticulum</keyword>
<name>A0A3C1KLG3_9GAMM</name>
<dbReference type="STRING" id="1121937.GCA_000423125_00769"/>
<keyword evidence="18" id="KW-0458">Lysosome</keyword>
<evidence type="ECO:0000256" key="13">
    <source>
        <dbReference type="ARBA" id="ARBA00022833"/>
    </source>
</evidence>
<evidence type="ECO:0000256" key="5">
    <source>
        <dbReference type="ARBA" id="ARBA00014116"/>
    </source>
</evidence>
<keyword evidence="6" id="KW-0964">Secreted</keyword>
<keyword evidence="17" id="KW-0325">Glycoprotein</keyword>
<evidence type="ECO:0000256" key="2">
    <source>
        <dbReference type="ARBA" id="ARBA00004371"/>
    </source>
</evidence>
<dbReference type="Gene3D" id="3.50.30.30">
    <property type="match status" value="1"/>
</dbReference>
<keyword evidence="13" id="KW-0862">Zinc</keyword>
<comment type="subunit">
    <text evidence="19">Homodimer. The monomeric form is inactive while the homodimer is active.</text>
</comment>
<evidence type="ECO:0000256" key="12">
    <source>
        <dbReference type="ARBA" id="ARBA00022824"/>
    </source>
</evidence>
<evidence type="ECO:0000256" key="8">
    <source>
        <dbReference type="ARBA" id="ARBA00022670"/>
    </source>
</evidence>
<evidence type="ECO:0000256" key="1">
    <source>
        <dbReference type="ARBA" id="ARBA00004240"/>
    </source>
</evidence>
<comment type="subcellular location">
    <subcellularLocation>
        <location evidence="1">Endoplasmic reticulum</location>
    </subcellularLocation>
    <subcellularLocation>
        <location evidence="3">Golgi apparatus</location>
    </subcellularLocation>
    <subcellularLocation>
        <location evidence="2">Lysosome</location>
    </subcellularLocation>
    <subcellularLocation>
        <location evidence="4">Secreted</location>
    </subcellularLocation>
</comment>
<evidence type="ECO:0000256" key="11">
    <source>
        <dbReference type="ARBA" id="ARBA00022801"/>
    </source>
</evidence>
<evidence type="ECO:0000259" key="21">
    <source>
        <dbReference type="Pfam" id="PF04389"/>
    </source>
</evidence>
<evidence type="ECO:0000256" key="17">
    <source>
        <dbReference type="ARBA" id="ARBA00023180"/>
    </source>
</evidence>
<dbReference type="Gene3D" id="3.40.630.10">
    <property type="entry name" value="Zn peptidases"/>
    <property type="match status" value="1"/>
</dbReference>
<keyword evidence="10" id="KW-0732">Signal</keyword>
<dbReference type="AlphaFoldDB" id="A0A3C1KLG3"/>
<organism evidence="22 23">
    <name type="scientific">Haliea salexigens</name>
    <dbReference type="NCBI Taxonomy" id="287487"/>
    <lineage>
        <taxon>Bacteria</taxon>
        <taxon>Pseudomonadati</taxon>
        <taxon>Pseudomonadota</taxon>
        <taxon>Gammaproteobacteria</taxon>
        <taxon>Cellvibrionales</taxon>
        <taxon>Halieaceae</taxon>
        <taxon>Haliea</taxon>
    </lineage>
</organism>
<evidence type="ECO:0000313" key="23">
    <source>
        <dbReference type="Proteomes" id="UP000259273"/>
    </source>
</evidence>
<comment type="caution">
    <text evidence="22">The sequence shown here is derived from an EMBL/GenBank/DDBJ whole genome shotgun (WGS) entry which is preliminary data.</text>
</comment>
<evidence type="ECO:0000313" key="22">
    <source>
        <dbReference type="EMBL" id="HAN27283.1"/>
    </source>
</evidence>
<reference evidence="22 23" key="1">
    <citation type="journal article" date="2018" name="Nat. Biotechnol.">
        <title>A standardized bacterial taxonomy based on genome phylogeny substantially revises the tree of life.</title>
        <authorList>
            <person name="Parks D.H."/>
            <person name="Chuvochina M."/>
            <person name="Waite D.W."/>
            <person name="Rinke C."/>
            <person name="Skarshewski A."/>
            <person name="Chaumeil P.A."/>
            <person name="Hugenholtz P."/>
        </authorList>
    </citation>
    <scope>NUCLEOTIDE SEQUENCE [LARGE SCALE GENOMIC DNA]</scope>
    <source>
        <strain evidence="22">UBA9158</strain>
    </source>
</reference>
<evidence type="ECO:0000256" key="16">
    <source>
        <dbReference type="ARBA" id="ARBA00023145"/>
    </source>
</evidence>
<dbReference type="Pfam" id="PF04389">
    <property type="entry name" value="Peptidase_M28"/>
    <property type="match status" value="1"/>
</dbReference>
<evidence type="ECO:0000256" key="14">
    <source>
        <dbReference type="ARBA" id="ARBA00023034"/>
    </source>
</evidence>
<evidence type="ECO:0000256" key="15">
    <source>
        <dbReference type="ARBA" id="ARBA00023049"/>
    </source>
</evidence>
<keyword evidence="8" id="KW-0645">Protease</keyword>
<dbReference type="EMBL" id="DMND01000083">
    <property type="protein sequence ID" value="HAN27283.1"/>
    <property type="molecule type" value="Genomic_DNA"/>
</dbReference>
<keyword evidence="14" id="KW-0333">Golgi apparatus</keyword>
<evidence type="ECO:0000256" key="6">
    <source>
        <dbReference type="ARBA" id="ARBA00022525"/>
    </source>
</evidence>
<dbReference type="InterPro" id="IPR039866">
    <property type="entry name" value="CPQ"/>
</dbReference>
<keyword evidence="16" id="KW-0865">Zymogen</keyword>
<dbReference type="GO" id="GO:0070573">
    <property type="term" value="F:metallodipeptidase activity"/>
    <property type="evidence" value="ECO:0007669"/>
    <property type="project" value="InterPro"/>
</dbReference>
<keyword evidence="7" id="KW-0121">Carboxypeptidase</keyword>
<dbReference type="GO" id="GO:0046872">
    <property type="term" value="F:metal ion binding"/>
    <property type="evidence" value="ECO:0007669"/>
    <property type="project" value="UniProtKB-KW"/>
</dbReference>
<evidence type="ECO:0000256" key="4">
    <source>
        <dbReference type="ARBA" id="ARBA00004613"/>
    </source>
</evidence>
<evidence type="ECO:0000256" key="18">
    <source>
        <dbReference type="ARBA" id="ARBA00023228"/>
    </source>
</evidence>
<keyword evidence="9" id="KW-0479">Metal-binding</keyword>
<evidence type="ECO:0000256" key="9">
    <source>
        <dbReference type="ARBA" id="ARBA00022723"/>
    </source>
</evidence>
<keyword evidence="11" id="KW-0378">Hydrolase</keyword>
<dbReference type="GO" id="GO:0005764">
    <property type="term" value="C:lysosome"/>
    <property type="evidence" value="ECO:0007669"/>
    <property type="project" value="UniProtKB-SubCell"/>
</dbReference>
<dbReference type="GO" id="GO:0004180">
    <property type="term" value="F:carboxypeptidase activity"/>
    <property type="evidence" value="ECO:0007669"/>
    <property type="project" value="UniProtKB-KW"/>
</dbReference>
<sequence>MLLLTLTVPAAQSEEPTAEAVGLGPASVAHARTLRDRALDGTMAWDIVEALTTEIGPRLAGSDSEARAREWAVKRLQRMGFANVRIEPFTIPGWTRGEERAELLAPFPQPLAITSLGGSVATPEAGIEAELVAFESLQALREADSGSLSGKIAYVSHAMQRSQDGSSYGFYGELRRVGASVAAEKGARAIVIRSIGTDDHRFPHTGQMRYAEGVPKIPAAALSNPDADQIERILRRGLPLRLHLLLRPQSAPSAQSGNVIAEIVGRERPEEVVIIGGHLDSWDLGTGAIDDGAGVAITTAAAKMILDSGKRPRRTIRLVLWGAEEVGLLGGYEYLNAHREQLGQHVIGTESDFGAERIWKMTAQVSPAGQTVVNVMAELLAPLGIAPGDMNTSGSGPDLVPMVAAGLPSLRLVQNGMDYFDLHHTHDDTLDKIDPAALDQNVAAYVVFAWLAADSTADFRR</sequence>
<dbReference type="GO" id="GO:0005576">
    <property type="term" value="C:extracellular region"/>
    <property type="evidence" value="ECO:0007669"/>
    <property type="project" value="UniProtKB-SubCell"/>
</dbReference>
<evidence type="ECO:0000256" key="20">
    <source>
        <dbReference type="ARBA" id="ARBA00033328"/>
    </source>
</evidence>
<dbReference type="GO" id="GO:0006508">
    <property type="term" value="P:proteolysis"/>
    <property type="evidence" value="ECO:0007669"/>
    <property type="project" value="UniProtKB-KW"/>
</dbReference>
<evidence type="ECO:0000256" key="10">
    <source>
        <dbReference type="ARBA" id="ARBA00022729"/>
    </source>
</evidence>
<protein>
    <recommendedName>
        <fullName evidence="5">Carboxypeptidase Q</fullName>
    </recommendedName>
    <alternativeName>
        <fullName evidence="20">Plasma glutamate carboxypeptidase</fullName>
    </alternativeName>
</protein>
<keyword evidence="15" id="KW-0482">Metalloprotease</keyword>
<dbReference type="PANTHER" id="PTHR12053:SF3">
    <property type="entry name" value="CARBOXYPEPTIDASE Q"/>
    <property type="match status" value="1"/>
</dbReference>
<evidence type="ECO:0000256" key="7">
    <source>
        <dbReference type="ARBA" id="ARBA00022645"/>
    </source>
</evidence>
<accession>A0A3C1KLG3</accession>
<proteinExistence type="predicted"/>
<gene>
    <name evidence="22" type="ORF">DCP75_06105</name>
</gene>
<dbReference type="InterPro" id="IPR007484">
    <property type="entry name" value="Peptidase_M28"/>
</dbReference>
<feature type="domain" description="Peptidase M28" evidence="21">
    <location>
        <begin position="258"/>
        <end position="443"/>
    </location>
</feature>
<evidence type="ECO:0000256" key="3">
    <source>
        <dbReference type="ARBA" id="ARBA00004555"/>
    </source>
</evidence>
<dbReference type="SUPFAM" id="SSF53187">
    <property type="entry name" value="Zn-dependent exopeptidases"/>
    <property type="match status" value="1"/>
</dbReference>
<evidence type="ECO:0000256" key="19">
    <source>
        <dbReference type="ARBA" id="ARBA00025833"/>
    </source>
</evidence>
<dbReference type="PANTHER" id="PTHR12053">
    <property type="entry name" value="PROTEASE FAMILY M28 PLASMA GLUTAMATE CARBOXYPEPTIDASE-RELATED"/>
    <property type="match status" value="1"/>
</dbReference>
<dbReference type="Proteomes" id="UP000259273">
    <property type="component" value="Unassembled WGS sequence"/>
</dbReference>